<gene>
    <name evidence="1" type="ORF">X777_06895</name>
</gene>
<organism evidence="1 2">
    <name type="scientific">Ooceraea biroi</name>
    <name type="common">Clonal raider ant</name>
    <name type="synonym">Cerapachys biroi</name>
    <dbReference type="NCBI Taxonomy" id="2015173"/>
    <lineage>
        <taxon>Eukaryota</taxon>
        <taxon>Metazoa</taxon>
        <taxon>Ecdysozoa</taxon>
        <taxon>Arthropoda</taxon>
        <taxon>Hexapoda</taxon>
        <taxon>Insecta</taxon>
        <taxon>Pterygota</taxon>
        <taxon>Neoptera</taxon>
        <taxon>Endopterygota</taxon>
        <taxon>Hymenoptera</taxon>
        <taxon>Apocrita</taxon>
        <taxon>Aculeata</taxon>
        <taxon>Formicoidea</taxon>
        <taxon>Formicidae</taxon>
        <taxon>Dorylinae</taxon>
        <taxon>Ooceraea</taxon>
    </lineage>
</organism>
<accession>A0A026WDB5</accession>
<evidence type="ECO:0000313" key="1">
    <source>
        <dbReference type="EMBL" id="EZA53631.1"/>
    </source>
</evidence>
<evidence type="ECO:0000313" key="2">
    <source>
        <dbReference type="Proteomes" id="UP000053097"/>
    </source>
</evidence>
<protein>
    <submittedName>
        <fullName evidence="1">Uncharacterized protein</fullName>
    </submittedName>
</protein>
<dbReference type="AlphaFoldDB" id="A0A026WDB5"/>
<dbReference type="Proteomes" id="UP000053097">
    <property type="component" value="Unassembled WGS sequence"/>
</dbReference>
<reference evidence="1 2" key="1">
    <citation type="journal article" date="2014" name="Curr. Biol.">
        <title>The genome of the clonal raider ant Cerapachys biroi.</title>
        <authorList>
            <person name="Oxley P.R."/>
            <person name="Ji L."/>
            <person name="Fetter-Pruneda I."/>
            <person name="McKenzie S.K."/>
            <person name="Li C."/>
            <person name="Hu H."/>
            <person name="Zhang G."/>
            <person name="Kronauer D.J."/>
        </authorList>
    </citation>
    <scope>NUCLEOTIDE SEQUENCE [LARGE SCALE GENOMIC DNA]</scope>
</reference>
<proteinExistence type="predicted"/>
<sequence>MSSAASNFRRRSVGRRDQVLYLGESPGKSDIVSLSYVRDMRSPVKLRPAEKWISNSSRNLSLTDASAADVTGERSWTPNLREGLRAFPQTVNHGVRRVVMCQAS</sequence>
<dbReference type="EMBL" id="KK107276">
    <property type="protein sequence ID" value="EZA53631.1"/>
    <property type="molecule type" value="Genomic_DNA"/>
</dbReference>
<name>A0A026WDB5_OOCBI</name>
<keyword evidence="2" id="KW-1185">Reference proteome</keyword>